<dbReference type="PANTHER" id="PTHR46120:SF1">
    <property type="entry name" value="HCY-BINDING DOMAIN-CONTAINING PROTEIN"/>
    <property type="match status" value="1"/>
</dbReference>
<gene>
    <name evidence="3" type="ORF">OS493_016534</name>
</gene>
<evidence type="ECO:0000313" key="4">
    <source>
        <dbReference type="Proteomes" id="UP001163046"/>
    </source>
</evidence>
<evidence type="ECO:0000256" key="2">
    <source>
        <dbReference type="SAM" id="MobiDB-lite"/>
    </source>
</evidence>
<accession>A0A9W9ZQB9</accession>
<reference evidence="3" key="1">
    <citation type="submission" date="2023-01" db="EMBL/GenBank/DDBJ databases">
        <title>Genome assembly of the deep-sea coral Lophelia pertusa.</title>
        <authorList>
            <person name="Herrera S."/>
            <person name="Cordes E."/>
        </authorList>
    </citation>
    <scope>NUCLEOTIDE SEQUENCE</scope>
    <source>
        <strain evidence="3">USNM1676648</strain>
        <tissue evidence="3">Polyp</tissue>
    </source>
</reference>
<organism evidence="3 4">
    <name type="scientific">Desmophyllum pertusum</name>
    <dbReference type="NCBI Taxonomy" id="174260"/>
    <lineage>
        <taxon>Eukaryota</taxon>
        <taxon>Metazoa</taxon>
        <taxon>Cnidaria</taxon>
        <taxon>Anthozoa</taxon>
        <taxon>Hexacorallia</taxon>
        <taxon>Scleractinia</taxon>
        <taxon>Caryophylliina</taxon>
        <taxon>Caryophylliidae</taxon>
        <taxon>Desmophyllum</taxon>
    </lineage>
</organism>
<comment type="pathway">
    <text evidence="1">Amino-acid biosynthesis; L-methionine biosynthesis via de novo pathway.</text>
</comment>
<dbReference type="Proteomes" id="UP001163046">
    <property type="component" value="Unassembled WGS sequence"/>
</dbReference>
<dbReference type="AlphaFoldDB" id="A0A9W9ZQB9"/>
<dbReference type="PANTHER" id="PTHR46120">
    <property type="entry name" value="BETAINE--HOMOCYSTEINE S-METHYLTRANSFERASE 1"/>
    <property type="match status" value="1"/>
</dbReference>
<comment type="caution">
    <text evidence="3">The sequence shown here is derived from an EMBL/GenBank/DDBJ whole genome shotgun (WGS) entry which is preliminary data.</text>
</comment>
<dbReference type="InterPro" id="IPR036589">
    <property type="entry name" value="HCY_dom_sf"/>
</dbReference>
<feature type="region of interest" description="Disordered" evidence="2">
    <location>
        <begin position="64"/>
        <end position="88"/>
    </location>
</feature>
<dbReference type="InterPro" id="IPR051524">
    <property type="entry name" value="BHMT"/>
</dbReference>
<dbReference type="GO" id="GO:0009086">
    <property type="term" value="P:methionine biosynthetic process"/>
    <property type="evidence" value="ECO:0007669"/>
    <property type="project" value="TreeGrafter"/>
</dbReference>
<keyword evidence="4" id="KW-1185">Reference proteome</keyword>
<feature type="compositionally biased region" description="Basic and acidic residues" evidence="2">
    <location>
        <begin position="78"/>
        <end position="88"/>
    </location>
</feature>
<sequence>MGIRYIGACCGFEPYHIRAIAEELAKERGKLPAASEKHGLWGDSLRQHTYPWVRARAKRSHWENLNPASGRPLSSAHAKMEGLGRDLHPDTKICRSIQSLQKRLEERSFNLGLPPV</sequence>
<dbReference type="Gene3D" id="3.20.20.330">
    <property type="entry name" value="Homocysteine-binding-like domain"/>
    <property type="match status" value="1"/>
</dbReference>
<evidence type="ECO:0008006" key="5">
    <source>
        <dbReference type="Google" id="ProtNLM"/>
    </source>
</evidence>
<dbReference type="GO" id="GO:0047150">
    <property type="term" value="F:betaine-homocysteine S-methyltransferase activity"/>
    <property type="evidence" value="ECO:0007669"/>
    <property type="project" value="TreeGrafter"/>
</dbReference>
<evidence type="ECO:0000313" key="3">
    <source>
        <dbReference type="EMBL" id="KAJ7385450.1"/>
    </source>
</evidence>
<dbReference type="OrthoDB" id="261426at2759"/>
<name>A0A9W9ZQB9_9CNID</name>
<evidence type="ECO:0000256" key="1">
    <source>
        <dbReference type="ARBA" id="ARBA00034478"/>
    </source>
</evidence>
<dbReference type="SUPFAM" id="SSF82282">
    <property type="entry name" value="Homocysteine S-methyltransferase"/>
    <property type="match status" value="1"/>
</dbReference>
<protein>
    <recommendedName>
        <fullName evidence="5">Hcy-binding domain-containing protein</fullName>
    </recommendedName>
</protein>
<dbReference type="EMBL" id="MU825881">
    <property type="protein sequence ID" value="KAJ7385450.1"/>
    <property type="molecule type" value="Genomic_DNA"/>
</dbReference>
<proteinExistence type="predicted"/>